<comment type="similarity">
    <text evidence="3 10 13">Belongs to the IPP transferase family.</text>
</comment>
<dbReference type="SUPFAM" id="SSF52540">
    <property type="entry name" value="P-loop containing nucleoside triphosphate hydrolases"/>
    <property type="match status" value="2"/>
</dbReference>
<comment type="caution">
    <text evidence="10">Lacks conserved residue(s) required for the propagation of feature annotation.</text>
</comment>
<evidence type="ECO:0000256" key="8">
    <source>
        <dbReference type="ARBA" id="ARBA00022842"/>
    </source>
</evidence>
<feature type="binding site" evidence="10">
    <location>
        <begin position="10"/>
        <end position="15"/>
    </location>
    <ligand>
        <name>substrate</name>
    </ligand>
</feature>
<evidence type="ECO:0000256" key="5">
    <source>
        <dbReference type="ARBA" id="ARBA00022694"/>
    </source>
</evidence>
<proteinExistence type="inferred from homology"/>
<evidence type="ECO:0000256" key="10">
    <source>
        <dbReference type="HAMAP-Rule" id="MF_00185"/>
    </source>
</evidence>
<comment type="cofactor">
    <cofactor evidence="1 10">
        <name>Mg(2+)</name>
        <dbReference type="ChEBI" id="CHEBI:18420"/>
    </cofactor>
</comment>
<dbReference type="Gene3D" id="1.10.20.140">
    <property type="match status" value="1"/>
</dbReference>
<reference evidence="14 15" key="1">
    <citation type="submission" date="2015-03" db="EMBL/GenBank/DDBJ databases">
        <authorList>
            <person name="Murphy D."/>
        </authorList>
    </citation>
    <scope>NUCLEOTIDE SEQUENCE [LARGE SCALE GENOMIC DNA]</scope>
    <source>
        <strain evidence="14 15">OL-4</strain>
    </source>
</reference>
<evidence type="ECO:0000313" key="14">
    <source>
        <dbReference type="EMBL" id="CFX45401.1"/>
    </source>
</evidence>
<dbReference type="HAMAP" id="MF_00185">
    <property type="entry name" value="IPP_trans"/>
    <property type="match status" value="1"/>
</dbReference>
<dbReference type="PANTHER" id="PTHR11088:SF60">
    <property type="entry name" value="TRNA DIMETHYLALLYLTRANSFERASE"/>
    <property type="match status" value="1"/>
</dbReference>
<dbReference type="GO" id="GO:0005524">
    <property type="term" value="F:ATP binding"/>
    <property type="evidence" value="ECO:0007669"/>
    <property type="project" value="UniProtKB-UniRule"/>
</dbReference>
<evidence type="ECO:0000256" key="12">
    <source>
        <dbReference type="RuleBase" id="RU003784"/>
    </source>
</evidence>
<dbReference type="PANTHER" id="PTHR11088">
    <property type="entry name" value="TRNA DIMETHYLALLYLTRANSFERASE"/>
    <property type="match status" value="1"/>
</dbReference>
<feature type="region of interest" description="Interaction with substrate tRNA" evidence="10">
    <location>
        <begin position="33"/>
        <end position="36"/>
    </location>
</feature>
<keyword evidence="4 10" id="KW-0808">Transferase</keyword>
<comment type="catalytic activity">
    <reaction evidence="9 10 11">
        <text>adenosine(37) in tRNA + dimethylallyl diphosphate = N(6)-dimethylallyladenosine(37) in tRNA + diphosphate</text>
        <dbReference type="Rhea" id="RHEA:26482"/>
        <dbReference type="Rhea" id="RHEA-COMP:10162"/>
        <dbReference type="Rhea" id="RHEA-COMP:10375"/>
        <dbReference type="ChEBI" id="CHEBI:33019"/>
        <dbReference type="ChEBI" id="CHEBI:57623"/>
        <dbReference type="ChEBI" id="CHEBI:74411"/>
        <dbReference type="ChEBI" id="CHEBI:74415"/>
        <dbReference type="EC" id="2.5.1.75"/>
    </reaction>
</comment>
<name>A0A0E4C8H7_9FIRM</name>
<dbReference type="InterPro" id="IPR018022">
    <property type="entry name" value="IPT"/>
</dbReference>
<feature type="binding site" evidence="10">
    <location>
        <begin position="8"/>
        <end position="15"/>
    </location>
    <ligand>
        <name>ATP</name>
        <dbReference type="ChEBI" id="CHEBI:30616"/>
    </ligand>
</feature>
<dbReference type="GO" id="GO:0006400">
    <property type="term" value="P:tRNA modification"/>
    <property type="evidence" value="ECO:0007669"/>
    <property type="project" value="TreeGrafter"/>
</dbReference>
<protein>
    <recommendedName>
        <fullName evidence="10">tRNA dimethylallyltransferase</fullName>
        <ecNumber evidence="10">2.5.1.75</ecNumber>
    </recommendedName>
    <alternativeName>
        <fullName evidence="10">Dimethylallyl diphosphate:tRNA dimethylallyltransferase</fullName>
        <shortName evidence="10">DMAPP:tRNA dimethylallyltransferase</shortName>
        <shortName evidence="10">DMATase</shortName>
    </alternativeName>
    <alternativeName>
        <fullName evidence="10">Isopentenyl-diphosphate:tRNA isopentenyltransferase</fullName>
        <shortName evidence="10">IPP transferase</shortName>
        <shortName evidence="10">IPPT</shortName>
        <shortName evidence="10">IPTase</shortName>
    </alternativeName>
</protein>
<dbReference type="AlphaFoldDB" id="A0A0E4C8H7"/>
<evidence type="ECO:0000256" key="7">
    <source>
        <dbReference type="ARBA" id="ARBA00022840"/>
    </source>
</evidence>
<accession>A0A0E4C8H7</accession>
<evidence type="ECO:0000256" key="3">
    <source>
        <dbReference type="ARBA" id="ARBA00005842"/>
    </source>
</evidence>
<evidence type="ECO:0000256" key="13">
    <source>
        <dbReference type="RuleBase" id="RU003785"/>
    </source>
</evidence>
<feature type="site" description="Interaction with substrate tRNA" evidence="10">
    <location>
        <position position="99"/>
    </location>
</feature>
<evidence type="ECO:0000256" key="4">
    <source>
        <dbReference type="ARBA" id="ARBA00022679"/>
    </source>
</evidence>
<evidence type="ECO:0000256" key="11">
    <source>
        <dbReference type="RuleBase" id="RU003783"/>
    </source>
</evidence>
<dbReference type="NCBIfam" id="TIGR00174">
    <property type="entry name" value="miaA"/>
    <property type="match status" value="1"/>
</dbReference>
<feature type="site" description="Interaction with substrate tRNA" evidence="10">
    <location>
        <position position="122"/>
    </location>
</feature>
<dbReference type="GO" id="GO:0052381">
    <property type="term" value="F:tRNA dimethylallyltransferase activity"/>
    <property type="evidence" value="ECO:0007669"/>
    <property type="project" value="UniProtKB-UniRule"/>
</dbReference>
<keyword evidence="6 10" id="KW-0547">Nucleotide-binding</keyword>
<dbReference type="InterPro" id="IPR027417">
    <property type="entry name" value="P-loop_NTPase"/>
</dbReference>
<comment type="subunit">
    <text evidence="10">Monomer.</text>
</comment>
<gene>
    <name evidence="10" type="primary">miaA</name>
    <name evidence="14" type="ORF">1248</name>
</gene>
<keyword evidence="7 10" id="KW-0067">ATP-binding</keyword>
<comment type="function">
    <text evidence="2 10 12">Catalyzes the transfer of a dimethylallyl group onto the adenine at position 37 in tRNAs that read codons beginning with uridine, leading to the formation of N6-(dimethylallyl)adenosine (i(6)A).</text>
</comment>
<dbReference type="Pfam" id="PF01715">
    <property type="entry name" value="IPPT"/>
    <property type="match status" value="1"/>
</dbReference>
<evidence type="ECO:0000256" key="9">
    <source>
        <dbReference type="ARBA" id="ARBA00049563"/>
    </source>
</evidence>
<keyword evidence="15" id="KW-1185">Reference proteome</keyword>
<evidence type="ECO:0000256" key="1">
    <source>
        <dbReference type="ARBA" id="ARBA00001946"/>
    </source>
</evidence>
<dbReference type="InterPro" id="IPR039657">
    <property type="entry name" value="Dimethylallyltransferase"/>
</dbReference>
<evidence type="ECO:0000313" key="15">
    <source>
        <dbReference type="Proteomes" id="UP000045545"/>
    </source>
</evidence>
<dbReference type="Proteomes" id="UP000045545">
    <property type="component" value="Unassembled WGS sequence"/>
</dbReference>
<sequence length="307" mass="35315">MRLMAIVGPTAVGKTALSIAVAQKLNAEIISCDSMQVYKGMDIGTAKATPEERARVKHHLIDLLDPDQPFTVADYQKLAKQEITRLNQLGKNPLLVGGTGLYYQAVVDDYTFFPMESQYQVRQKWESICQEKGLYFIYEQVKAIDRDYALKVGQNDKKRLIRALEVWELTGEPFSDLQVKNQAAYELSVVGLYLERASLYERINRRVEQMISGGLIDEVIGLREKGYDLSLNSMNSLGYKQVNYYLEGLLTEDGMLKEMKRETRHFAKRQYTWFNKDKRIIWVNAEEKFESLVNKVVSIWGGQKQTI</sequence>
<dbReference type="STRING" id="690567.1248"/>
<organism evidence="14 15">
    <name type="scientific">Syntrophomonas zehnderi OL-4</name>
    <dbReference type="NCBI Taxonomy" id="690567"/>
    <lineage>
        <taxon>Bacteria</taxon>
        <taxon>Bacillati</taxon>
        <taxon>Bacillota</taxon>
        <taxon>Clostridia</taxon>
        <taxon>Eubacteriales</taxon>
        <taxon>Syntrophomonadaceae</taxon>
        <taxon>Syntrophomonas</taxon>
    </lineage>
</organism>
<keyword evidence="5 10" id="KW-0819">tRNA processing</keyword>
<evidence type="ECO:0000256" key="2">
    <source>
        <dbReference type="ARBA" id="ARBA00003213"/>
    </source>
</evidence>
<evidence type="ECO:0000256" key="6">
    <source>
        <dbReference type="ARBA" id="ARBA00022741"/>
    </source>
</evidence>
<dbReference type="EMBL" id="CGIH01000025">
    <property type="protein sequence ID" value="CFX45401.1"/>
    <property type="molecule type" value="Genomic_DNA"/>
</dbReference>
<dbReference type="Gene3D" id="3.40.50.300">
    <property type="entry name" value="P-loop containing nucleotide triphosphate hydrolases"/>
    <property type="match status" value="1"/>
</dbReference>
<dbReference type="EC" id="2.5.1.75" evidence="10"/>
<keyword evidence="8 10" id="KW-0460">Magnesium</keyword>